<dbReference type="InterPro" id="IPR029054">
    <property type="entry name" value="dUTPase-like"/>
</dbReference>
<dbReference type="AlphaFoldDB" id="A0A6C0F8E4"/>
<accession>A0A6C0F8E4</accession>
<dbReference type="SUPFAM" id="SSF51283">
    <property type="entry name" value="dUTPase-like"/>
    <property type="match status" value="1"/>
</dbReference>
<dbReference type="Gene3D" id="2.70.40.10">
    <property type="match status" value="1"/>
</dbReference>
<reference evidence="2" key="1">
    <citation type="journal article" date="2020" name="Nature">
        <title>Giant virus diversity and host interactions through global metagenomics.</title>
        <authorList>
            <person name="Schulz F."/>
            <person name="Roux S."/>
            <person name="Paez-Espino D."/>
            <person name="Jungbluth S."/>
            <person name="Walsh D.A."/>
            <person name="Denef V.J."/>
            <person name="McMahon K.D."/>
            <person name="Konstantinidis K.T."/>
            <person name="Eloe-Fadrosh E.A."/>
            <person name="Kyrpides N.C."/>
            <person name="Woyke T."/>
        </authorList>
    </citation>
    <scope>NUCLEOTIDE SEQUENCE</scope>
    <source>
        <strain evidence="2">GVMAG-S-ERX556049-19</strain>
    </source>
</reference>
<dbReference type="Pfam" id="PF00692">
    <property type="entry name" value="dUTPase"/>
    <property type="match status" value="1"/>
</dbReference>
<evidence type="ECO:0000313" key="2">
    <source>
        <dbReference type="EMBL" id="QHT38107.1"/>
    </source>
</evidence>
<organism evidence="2">
    <name type="scientific">viral metagenome</name>
    <dbReference type="NCBI Taxonomy" id="1070528"/>
    <lineage>
        <taxon>unclassified sequences</taxon>
        <taxon>metagenomes</taxon>
        <taxon>organismal metagenomes</taxon>
    </lineage>
</organism>
<dbReference type="InterPro" id="IPR036157">
    <property type="entry name" value="dUTPase-like_sf"/>
</dbReference>
<evidence type="ECO:0000259" key="1">
    <source>
        <dbReference type="Pfam" id="PF00692"/>
    </source>
</evidence>
<protein>
    <recommendedName>
        <fullName evidence="1">dUTPase-like domain-containing protein</fullName>
    </recommendedName>
</protein>
<dbReference type="EMBL" id="MN738825">
    <property type="protein sequence ID" value="QHT38107.1"/>
    <property type="molecule type" value="Genomic_DNA"/>
</dbReference>
<sequence>MQRFYEIYTNLKLRSRSANNNFAILKLAVLDSELKYAYQKKIELHNKNFETQEFADSGFDLMVPENHTFDKGLDSKFIDMKVKAELVYCNTKTDALSFSPFQLYPRSSISKTPLMLANHVGIIDSGYRGNLIGAFRSFQTNKSYTVDKFTRLLQVCHPSLCPIYVVLVEESDLVDTERGSGGFGSTGV</sequence>
<feature type="domain" description="dUTPase-like" evidence="1">
    <location>
        <begin position="54"/>
        <end position="187"/>
    </location>
</feature>
<proteinExistence type="predicted"/>
<name>A0A6C0F8E4_9ZZZZ</name>